<keyword evidence="3" id="KW-1185">Reference proteome</keyword>
<reference evidence="4" key="1">
    <citation type="submission" date="2016-06" db="UniProtKB">
        <authorList>
            <consortium name="WormBaseParasite"/>
        </authorList>
    </citation>
    <scope>IDENTIFICATION</scope>
</reference>
<sequence length="130" mass="15130">MGFAQQLCTTLGFRRPLENLKMISIHHFGLLVLLAGVAVATEDARGQASDTAAHQRDVMAQRPMHDPEEGDDLYSRLVAERNVMDDDVTEQDLAEILKRSPHFWKRYHAFWKRSPAFWKRSAFWKRASFW</sequence>
<keyword evidence="1" id="KW-0732">Signal</keyword>
<name>A0A183SLU4_SCHSO</name>
<dbReference type="WBParaSite" id="SSLN_0000535501-mRNA-1">
    <property type="protein sequence ID" value="SSLN_0000535501-mRNA-1"/>
    <property type="gene ID" value="SSLN_0000535501"/>
</dbReference>
<organism evidence="4">
    <name type="scientific">Schistocephalus solidus</name>
    <name type="common">Tapeworm</name>
    <dbReference type="NCBI Taxonomy" id="70667"/>
    <lineage>
        <taxon>Eukaryota</taxon>
        <taxon>Metazoa</taxon>
        <taxon>Spiralia</taxon>
        <taxon>Lophotrochozoa</taxon>
        <taxon>Platyhelminthes</taxon>
        <taxon>Cestoda</taxon>
        <taxon>Eucestoda</taxon>
        <taxon>Diphyllobothriidea</taxon>
        <taxon>Diphyllobothriidae</taxon>
        <taxon>Schistocephalus</taxon>
    </lineage>
</organism>
<feature type="signal peptide" evidence="1">
    <location>
        <begin position="1"/>
        <end position="40"/>
    </location>
</feature>
<dbReference type="Proteomes" id="UP000275846">
    <property type="component" value="Unassembled WGS sequence"/>
</dbReference>
<dbReference type="AlphaFoldDB" id="A0A183SLU4"/>
<evidence type="ECO:0000313" key="3">
    <source>
        <dbReference type="Proteomes" id="UP000275846"/>
    </source>
</evidence>
<reference evidence="2 3" key="2">
    <citation type="submission" date="2018-11" db="EMBL/GenBank/DDBJ databases">
        <authorList>
            <consortium name="Pathogen Informatics"/>
        </authorList>
    </citation>
    <scope>NUCLEOTIDE SEQUENCE [LARGE SCALE GENOMIC DNA]</scope>
    <source>
        <strain evidence="2 3">NST_G2</strain>
    </source>
</reference>
<dbReference type="OrthoDB" id="6268520at2759"/>
<evidence type="ECO:0000256" key="1">
    <source>
        <dbReference type="SAM" id="SignalP"/>
    </source>
</evidence>
<accession>A0A183SLU4</accession>
<dbReference type="EMBL" id="UYSU01033153">
    <property type="protein sequence ID" value="VDL91577.1"/>
    <property type="molecule type" value="Genomic_DNA"/>
</dbReference>
<protein>
    <submittedName>
        <fullName evidence="4">RxLR effector protein</fullName>
    </submittedName>
</protein>
<feature type="chain" id="PRO_5043141219" evidence="1">
    <location>
        <begin position="41"/>
        <end position="130"/>
    </location>
</feature>
<evidence type="ECO:0000313" key="4">
    <source>
        <dbReference type="WBParaSite" id="SSLN_0000535501-mRNA-1"/>
    </source>
</evidence>
<gene>
    <name evidence="2" type="ORF">SSLN_LOCUS5192</name>
</gene>
<evidence type="ECO:0000313" key="2">
    <source>
        <dbReference type="EMBL" id="VDL91577.1"/>
    </source>
</evidence>
<proteinExistence type="predicted"/>